<proteinExistence type="predicted"/>
<dbReference type="OrthoDB" id="5326257at2"/>
<evidence type="ECO:0000256" key="4">
    <source>
        <dbReference type="ARBA" id="ARBA00023136"/>
    </source>
</evidence>
<keyword evidence="4 6" id="KW-0472">Membrane</keyword>
<evidence type="ECO:0000256" key="1">
    <source>
        <dbReference type="ARBA" id="ARBA00004141"/>
    </source>
</evidence>
<evidence type="ECO:0000256" key="2">
    <source>
        <dbReference type="ARBA" id="ARBA00022692"/>
    </source>
</evidence>
<sequence length="165" mass="18738">MTDYLPIETPHSRPPETFSHRSQVVAFTLAVFLGMFGVHRFYAGKILSGLLMFFTGGGFVLWWAIDVMTILMGRFRDAQGYRLAPPTPDGQQGRRQITNPPHHARPDQRTLAHQAPRSEEALAEEELDRLLDDPLADEFARLEREMGQDGHVEAPEERVPAHSHR</sequence>
<dbReference type="InterPro" id="IPR050932">
    <property type="entry name" value="TM2D1-3-like"/>
</dbReference>
<evidence type="ECO:0000313" key="8">
    <source>
        <dbReference type="EMBL" id="RAL21785.1"/>
    </source>
</evidence>
<feature type="domain" description="TM2" evidence="7">
    <location>
        <begin position="20"/>
        <end position="67"/>
    </location>
</feature>
<dbReference type="AlphaFoldDB" id="A0A328C5C3"/>
<dbReference type="Pfam" id="PF05154">
    <property type="entry name" value="TM2"/>
    <property type="match status" value="1"/>
</dbReference>
<dbReference type="PANTHER" id="PTHR21016">
    <property type="entry name" value="BETA-AMYLOID BINDING PROTEIN-RELATED"/>
    <property type="match status" value="1"/>
</dbReference>
<evidence type="ECO:0000256" key="6">
    <source>
        <dbReference type="SAM" id="Phobius"/>
    </source>
</evidence>
<dbReference type="GO" id="GO:0016020">
    <property type="term" value="C:membrane"/>
    <property type="evidence" value="ECO:0007669"/>
    <property type="project" value="UniProtKB-SubCell"/>
</dbReference>
<name>A0A328C5C3_9DELT</name>
<accession>A0A328C5C3</accession>
<dbReference type="Proteomes" id="UP000249169">
    <property type="component" value="Unassembled WGS sequence"/>
</dbReference>
<keyword evidence="2 6" id="KW-0812">Transmembrane</keyword>
<organism evidence="8 9">
    <name type="scientific">Lujinxingia litoralis</name>
    <dbReference type="NCBI Taxonomy" id="2211119"/>
    <lineage>
        <taxon>Bacteria</taxon>
        <taxon>Deltaproteobacteria</taxon>
        <taxon>Bradymonadales</taxon>
        <taxon>Lujinxingiaceae</taxon>
        <taxon>Lujinxingia</taxon>
    </lineage>
</organism>
<evidence type="ECO:0000256" key="3">
    <source>
        <dbReference type="ARBA" id="ARBA00022989"/>
    </source>
</evidence>
<evidence type="ECO:0000259" key="7">
    <source>
        <dbReference type="Pfam" id="PF05154"/>
    </source>
</evidence>
<evidence type="ECO:0000256" key="5">
    <source>
        <dbReference type="SAM" id="MobiDB-lite"/>
    </source>
</evidence>
<reference evidence="8 9" key="1">
    <citation type="submission" date="2018-05" db="EMBL/GenBank/DDBJ databases">
        <title>Lujinxingia marina gen. nov. sp. nov., a new facultative anaerobic member of the class Deltaproteobacteria, and proposal of Lujinxingaceae fam. nov.</title>
        <authorList>
            <person name="Li C.-M."/>
        </authorList>
    </citation>
    <scope>NUCLEOTIDE SEQUENCE [LARGE SCALE GENOMIC DNA]</scope>
    <source>
        <strain evidence="8 9">B210</strain>
    </source>
</reference>
<dbReference type="RefSeq" id="WP_111730348.1">
    <property type="nucleotide sequence ID" value="NZ_QHKO01000005.1"/>
</dbReference>
<comment type="subcellular location">
    <subcellularLocation>
        <location evidence="1">Membrane</location>
        <topology evidence="1">Multi-pass membrane protein</topology>
    </subcellularLocation>
</comment>
<gene>
    <name evidence="8" type="ORF">DL240_13110</name>
</gene>
<dbReference type="InterPro" id="IPR007829">
    <property type="entry name" value="TM2"/>
</dbReference>
<comment type="caution">
    <text evidence="8">The sequence shown here is derived from an EMBL/GenBank/DDBJ whole genome shotgun (WGS) entry which is preliminary data.</text>
</comment>
<dbReference type="PANTHER" id="PTHR21016:SF25">
    <property type="entry name" value="TM2 DOMAIN-CONTAINING PROTEIN DDB_G0277895-RELATED"/>
    <property type="match status" value="1"/>
</dbReference>
<keyword evidence="3 6" id="KW-1133">Transmembrane helix</keyword>
<feature type="region of interest" description="Disordered" evidence="5">
    <location>
        <begin position="81"/>
        <end position="125"/>
    </location>
</feature>
<evidence type="ECO:0000313" key="9">
    <source>
        <dbReference type="Proteomes" id="UP000249169"/>
    </source>
</evidence>
<feature type="compositionally biased region" description="Basic and acidic residues" evidence="5">
    <location>
        <begin position="104"/>
        <end position="120"/>
    </location>
</feature>
<protein>
    <recommendedName>
        <fullName evidence="7">TM2 domain-containing protein</fullName>
    </recommendedName>
</protein>
<dbReference type="EMBL" id="QHKO01000005">
    <property type="protein sequence ID" value="RAL21785.1"/>
    <property type="molecule type" value="Genomic_DNA"/>
</dbReference>
<keyword evidence="9" id="KW-1185">Reference proteome</keyword>
<feature type="transmembrane region" description="Helical" evidence="6">
    <location>
        <begin position="49"/>
        <end position="72"/>
    </location>
</feature>
<feature type="transmembrane region" description="Helical" evidence="6">
    <location>
        <begin position="24"/>
        <end position="43"/>
    </location>
</feature>
<feature type="compositionally biased region" description="Polar residues" evidence="5">
    <location>
        <begin position="89"/>
        <end position="99"/>
    </location>
</feature>
<feature type="region of interest" description="Disordered" evidence="5">
    <location>
        <begin position="140"/>
        <end position="165"/>
    </location>
</feature>